<dbReference type="PANTHER" id="PTHR11986:SF79">
    <property type="entry name" value="ACETYLORNITHINE AMINOTRANSFERASE, MITOCHONDRIAL"/>
    <property type="match status" value="1"/>
</dbReference>
<organism evidence="6 7">
    <name type="scientific">Actinotignum urinale</name>
    <dbReference type="NCBI Taxonomy" id="190146"/>
    <lineage>
        <taxon>Bacteria</taxon>
        <taxon>Bacillati</taxon>
        <taxon>Actinomycetota</taxon>
        <taxon>Actinomycetes</taxon>
        <taxon>Actinomycetales</taxon>
        <taxon>Actinomycetaceae</taxon>
        <taxon>Actinotignum</taxon>
    </lineage>
</organism>
<feature type="binding site" evidence="5">
    <location>
        <begin position="225"/>
        <end position="228"/>
    </location>
    <ligand>
        <name>pyridoxal 5'-phosphate</name>
        <dbReference type="ChEBI" id="CHEBI:597326"/>
    </ligand>
</feature>
<feature type="binding site" evidence="5">
    <location>
        <position position="140"/>
    </location>
    <ligand>
        <name>N(2)-acetyl-L-ornithine</name>
        <dbReference type="ChEBI" id="CHEBI:57805"/>
    </ligand>
</feature>
<dbReference type="EC" id="2.6.1.11" evidence="5"/>
<dbReference type="HAMAP" id="MF_01107">
    <property type="entry name" value="ArgD_aminotrans_3"/>
    <property type="match status" value="1"/>
</dbReference>
<dbReference type="CDD" id="cd00610">
    <property type="entry name" value="OAT_like"/>
    <property type="match status" value="1"/>
</dbReference>
<dbReference type="InterPro" id="IPR049704">
    <property type="entry name" value="Aminotrans_3_PPA_site"/>
</dbReference>
<dbReference type="InterPro" id="IPR015421">
    <property type="entry name" value="PyrdxlP-dep_Trfase_major"/>
</dbReference>
<keyword evidence="1 5" id="KW-0032">Aminotransferase</keyword>
<dbReference type="GO" id="GO:0003992">
    <property type="term" value="F:N2-acetyl-L-ornithine:2-oxoglutarate 5-aminotransferase activity"/>
    <property type="evidence" value="ECO:0007669"/>
    <property type="project" value="UniProtKB-UniRule"/>
</dbReference>
<evidence type="ECO:0000256" key="5">
    <source>
        <dbReference type="HAMAP-Rule" id="MF_01107"/>
    </source>
</evidence>
<keyword evidence="4 5" id="KW-0663">Pyridoxal phosphate</keyword>
<dbReference type="PROSITE" id="PS00600">
    <property type="entry name" value="AA_TRANSFER_CLASS_3"/>
    <property type="match status" value="1"/>
</dbReference>
<dbReference type="GO" id="GO:0030170">
    <property type="term" value="F:pyridoxal phosphate binding"/>
    <property type="evidence" value="ECO:0007669"/>
    <property type="project" value="InterPro"/>
</dbReference>
<name>A0AAW9HNR8_9ACTO</name>
<comment type="miscellaneous">
    <text evidence="5">May also have succinyldiaminopimelate aminotransferase activity, thus carrying out the corresponding step in lysine biosynthesis.</text>
</comment>
<comment type="cofactor">
    <cofactor evidence="5">
        <name>pyridoxal 5'-phosphate</name>
        <dbReference type="ChEBI" id="CHEBI:597326"/>
    </cofactor>
    <text evidence="5">Binds 1 pyridoxal phosphate per subunit.</text>
</comment>
<dbReference type="InterPro" id="IPR015424">
    <property type="entry name" value="PyrdxlP-dep_Trfase"/>
</dbReference>
<keyword evidence="3 5" id="KW-0808">Transferase</keyword>
<dbReference type="InterPro" id="IPR015422">
    <property type="entry name" value="PyrdxlP-dep_Trfase_small"/>
</dbReference>
<evidence type="ECO:0000313" key="7">
    <source>
        <dbReference type="Proteomes" id="UP001281731"/>
    </source>
</evidence>
<comment type="catalytic activity">
    <reaction evidence="5">
        <text>N(2)-acetyl-L-ornithine + 2-oxoglutarate = N-acetyl-L-glutamate 5-semialdehyde + L-glutamate</text>
        <dbReference type="Rhea" id="RHEA:18049"/>
        <dbReference type="ChEBI" id="CHEBI:16810"/>
        <dbReference type="ChEBI" id="CHEBI:29123"/>
        <dbReference type="ChEBI" id="CHEBI:29985"/>
        <dbReference type="ChEBI" id="CHEBI:57805"/>
        <dbReference type="EC" id="2.6.1.11"/>
    </reaction>
</comment>
<dbReference type="Pfam" id="PF00202">
    <property type="entry name" value="Aminotran_3"/>
    <property type="match status" value="1"/>
</dbReference>
<gene>
    <name evidence="5" type="primary">argD</name>
    <name evidence="6" type="ORF">R6G80_01300</name>
</gene>
<feature type="binding site" evidence="5">
    <location>
        <position position="283"/>
    </location>
    <ligand>
        <name>pyridoxal 5'-phosphate</name>
        <dbReference type="ChEBI" id="CHEBI:597326"/>
    </ligand>
</feature>
<evidence type="ECO:0000256" key="4">
    <source>
        <dbReference type="ARBA" id="ARBA00022898"/>
    </source>
</evidence>
<feature type="modified residue" description="N6-(pyridoxal phosphate)lysine" evidence="5">
    <location>
        <position position="254"/>
    </location>
</feature>
<comment type="similarity">
    <text evidence="5">Belongs to the class-III pyridoxal-phosphate-dependent aminotransferase family. ArgD subfamily.</text>
</comment>
<dbReference type="NCBIfam" id="NF002874">
    <property type="entry name" value="PRK03244.1"/>
    <property type="match status" value="1"/>
</dbReference>
<keyword evidence="2 5" id="KW-0028">Amino-acid biosynthesis</keyword>
<dbReference type="SUPFAM" id="SSF53383">
    <property type="entry name" value="PLP-dependent transferases"/>
    <property type="match status" value="1"/>
</dbReference>
<dbReference type="GO" id="GO:0005737">
    <property type="term" value="C:cytoplasm"/>
    <property type="evidence" value="ECO:0007669"/>
    <property type="project" value="UniProtKB-SubCell"/>
</dbReference>
<comment type="subunit">
    <text evidence="5">Homodimer.</text>
</comment>
<dbReference type="Gene3D" id="3.90.1150.10">
    <property type="entry name" value="Aspartate Aminotransferase, domain 1"/>
    <property type="match status" value="1"/>
</dbReference>
<dbReference type="AlphaFoldDB" id="A0AAW9HNR8"/>
<dbReference type="EMBL" id="JAWNGC010000001">
    <property type="protein sequence ID" value="MDY5154367.1"/>
    <property type="molecule type" value="Genomic_DNA"/>
</dbReference>
<keyword evidence="5" id="KW-0055">Arginine biosynthesis</keyword>
<sequence>MSDTRETWGHVLMNTYGTPAVTMVRGSGATLYDDNGNSYIDFLAGIAVNSLGYAHPKVVEAVSRQVGKLAHVSNLLASTPVVEAGAKLIEHFATGDEDVASSARVFFCNSGAEANEAAFKLARKTGRRRILAANHGFHGRTMGALAMTGQPDKKEAFHPFPAGVEFYPYGDADYVRQLVEINPKDTAAIILEPIQGETGVIPAPEGFLAEVRSLCDEHGILMIADEVQTGAGRTGKFFAWQHEGVRPDVVTMAKGLGAGLPIGACLAWGEAAQLFVPGDHGTTFGGNPVSCAAAGVVLDTLTPDFLATVEKRGQLLRSSLEALPQVEFVRGRGLMLAAVLKEPIAKQAVAQGLTLATPHAQGATGTAEACGAKGGVVLNATGANVLRFVPPLVITEKEITRGVKSVSEILRSRIEILQL</sequence>
<feature type="binding site" evidence="5">
    <location>
        <position position="137"/>
    </location>
    <ligand>
        <name>pyridoxal 5'-phosphate</name>
        <dbReference type="ChEBI" id="CHEBI:597326"/>
    </ligand>
</feature>
<keyword evidence="5" id="KW-0963">Cytoplasm</keyword>
<dbReference type="GO" id="GO:0006526">
    <property type="term" value="P:L-arginine biosynthetic process"/>
    <property type="evidence" value="ECO:0007669"/>
    <property type="project" value="UniProtKB-UniRule"/>
</dbReference>
<accession>A0AAW9HNR8</accession>
<evidence type="ECO:0000256" key="1">
    <source>
        <dbReference type="ARBA" id="ARBA00022576"/>
    </source>
</evidence>
<comment type="subcellular location">
    <subcellularLocation>
        <location evidence="5">Cytoplasm</location>
    </subcellularLocation>
</comment>
<dbReference type="InterPro" id="IPR004636">
    <property type="entry name" value="AcOrn/SuccOrn_fam"/>
</dbReference>
<feature type="binding site" evidence="5">
    <location>
        <begin position="111"/>
        <end position="112"/>
    </location>
    <ligand>
        <name>pyridoxal 5'-phosphate</name>
        <dbReference type="ChEBI" id="CHEBI:597326"/>
    </ligand>
</feature>
<dbReference type="Gene3D" id="3.40.640.10">
    <property type="entry name" value="Type I PLP-dependent aspartate aminotransferase-like (Major domain)"/>
    <property type="match status" value="1"/>
</dbReference>
<dbReference type="GO" id="GO:0042802">
    <property type="term" value="F:identical protein binding"/>
    <property type="evidence" value="ECO:0007669"/>
    <property type="project" value="TreeGrafter"/>
</dbReference>
<dbReference type="PANTHER" id="PTHR11986">
    <property type="entry name" value="AMINOTRANSFERASE CLASS III"/>
    <property type="match status" value="1"/>
</dbReference>
<dbReference type="PIRSF" id="PIRSF000521">
    <property type="entry name" value="Transaminase_4ab_Lys_Orn"/>
    <property type="match status" value="1"/>
</dbReference>
<reference evidence="6" key="1">
    <citation type="submission" date="2023-10" db="EMBL/GenBank/DDBJ databases">
        <title>Whole Genome based description of the genera Actinobaculum and Actinotignum reveals a complex phylogenetic relationship within the species included in the genus Actinotignum.</title>
        <authorList>
            <person name="Jensen C.S."/>
            <person name="Dargis R."/>
            <person name="Kemp M."/>
            <person name="Christensen J.J."/>
        </authorList>
    </citation>
    <scope>NUCLEOTIDE SEQUENCE</scope>
    <source>
        <strain evidence="6">SLA_B511</strain>
    </source>
</reference>
<proteinExistence type="inferred from homology"/>
<comment type="pathway">
    <text evidence="5">Amino-acid biosynthesis; L-arginine biosynthesis; N(2)-acetyl-L-ornithine from L-glutamate: step 4/4.</text>
</comment>
<protein>
    <recommendedName>
        <fullName evidence="5">Acetylornithine aminotransferase</fullName>
        <shortName evidence="5">ACOAT</shortName>
        <ecNumber evidence="5">2.6.1.11</ecNumber>
    </recommendedName>
</protein>
<dbReference type="InterPro" id="IPR005814">
    <property type="entry name" value="Aminotrans_3"/>
</dbReference>
<comment type="caution">
    <text evidence="6">The sequence shown here is derived from an EMBL/GenBank/DDBJ whole genome shotgun (WGS) entry which is preliminary data.</text>
</comment>
<dbReference type="FunFam" id="3.40.640.10:FF:000004">
    <property type="entry name" value="Acetylornithine aminotransferase"/>
    <property type="match status" value="1"/>
</dbReference>
<dbReference type="Proteomes" id="UP001281731">
    <property type="component" value="Unassembled WGS sequence"/>
</dbReference>
<dbReference type="InterPro" id="IPR050103">
    <property type="entry name" value="Class-III_PLP-dep_AT"/>
</dbReference>
<dbReference type="RefSeq" id="WP_320756245.1">
    <property type="nucleotide sequence ID" value="NZ_JAWNGC010000001.1"/>
</dbReference>
<feature type="binding site" evidence="5">
    <location>
        <position position="282"/>
    </location>
    <ligand>
        <name>N(2)-acetyl-L-ornithine</name>
        <dbReference type="ChEBI" id="CHEBI:57805"/>
    </ligand>
</feature>
<evidence type="ECO:0000256" key="2">
    <source>
        <dbReference type="ARBA" id="ARBA00022605"/>
    </source>
</evidence>
<evidence type="ECO:0000313" key="6">
    <source>
        <dbReference type="EMBL" id="MDY5154367.1"/>
    </source>
</evidence>
<dbReference type="NCBIfam" id="TIGR00707">
    <property type="entry name" value="argD"/>
    <property type="match status" value="1"/>
</dbReference>
<evidence type="ECO:0000256" key="3">
    <source>
        <dbReference type="ARBA" id="ARBA00022679"/>
    </source>
</evidence>